<feature type="chain" id="PRO_5007580696" description="AA1-like domain-containing protein" evidence="6">
    <location>
        <begin position="21"/>
        <end position="156"/>
    </location>
</feature>
<dbReference type="InParanoid" id="A0A151GLG7"/>
<evidence type="ECO:0000259" key="7">
    <source>
        <dbReference type="PROSITE" id="PS51895"/>
    </source>
</evidence>
<evidence type="ECO:0000256" key="1">
    <source>
        <dbReference type="ARBA" id="ARBA00004613"/>
    </source>
</evidence>
<comment type="caution">
    <text evidence="8">The sequence shown here is derived from an EMBL/GenBank/DDBJ whole genome shotgun (WGS) entry which is preliminary data.</text>
</comment>
<dbReference type="InterPro" id="IPR032382">
    <property type="entry name" value="AltA1"/>
</dbReference>
<protein>
    <recommendedName>
        <fullName evidence="7">AA1-like domain-containing protein</fullName>
    </recommendedName>
</protein>
<accession>A0A151GLG7</accession>
<evidence type="ECO:0000256" key="5">
    <source>
        <dbReference type="PROSITE-ProRule" id="PRU01243"/>
    </source>
</evidence>
<keyword evidence="9" id="KW-1185">Reference proteome</keyword>
<gene>
    <name evidence="8" type="ORF">DCS_04949</name>
</gene>
<evidence type="ECO:0000256" key="2">
    <source>
        <dbReference type="ARBA" id="ARBA00022525"/>
    </source>
</evidence>
<evidence type="ECO:0000313" key="9">
    <source>
        <dbReference type="Proteomes" id="UP000076580"/>
    </source>
</evidence>
<dbReference type="Proteomes" id="UP000076580">
    <property type="component" value="Chromosome 02"/>
</dbReference>
<comment type="subcellular location">
    <subcellularLocation>
        <location evidence="1">Secreted</location>
    </subcellularLocation>
</comment>
<dbReference type="Gene3D" id="2.40.350.20">
    <property type="match status" value="1"/>
</dbReference>
<evidence type="ECO:0000256" key="4">
    <source>
        <dbReference type="ARBA" id="ARBA00023157"/>
    </source>
</evidence>
<comment type="caution">
    <text evidence="5">Lacks conserved residue(s) required for the propagation of feature annotation.</text>
</comment>
<dbReference type="AlphaFoldDB" id="A0A151GLG7"/>
<dbReference type="RefSeq" id="XP_040657288.1">
    <property type="nucleotide sequence ID" value="XM_040802255.1"/>
</dbReference>
<organism evidence="8 9">
    <name type="scientific">Drechmeria coniospora</name>
    <name type="common">Nematophagous fungus</name>
    <name type="synonym">Meria coniospora</name>
    <dbReference type="NCBI Taxonomy" id="98403"/>
    <lineage>
        <taxon>Eukaryota</taxon>
        <taxon>Fungi</taxon>
        <taxon>Dikarya</taxon>
        <taxon>Ascomycota</taxon>
        <taxon>Pezizomycotina</taxon>
        <taxon>Sordariomycetes</taxon>
        <taxon>Hypocreomycetidae</taxon>
        <taxon>Hypocreales</taxon>
        <taxon>Ophiocordycipitaceae</taxon>
        <taxon>Drechmeria</taxon>
    </lineage>
</organism>
<sequence>MYPTAVINAFLAVCVASAAAVPAKGLAIETVSVRKFVGKLISTKVESTVSIDFLLDTKEAKGIKCSARNGVLNNDTGIYRCGKSKYFFEFRNTVDELSFMVRIRHEKAPGNVLWGGDQVPTRRCEVVKQSQKDIEVLECPQNDRLTFTIDNKFPPP</sequence>
<keyword evidence="3 6" id="KW-0732">Signal</keyword>
<keyword evidence="2" id="KW-0964">Secreted</keyword>
<evidence type="ECO:0000256" key="6">
    <source>
        <dbReference type="SAM" id="SignalP"/>
    </source>
</evidence>
<name>A0A151GLG7_DRECN</name>
<dbReference type="Pfam" id="PF16541">
    <property type="entry name" value="AltA1"/>
    <property type="match status" value="1"/>
</dbReference>
<evidence type="ECO:0000313" key="8">
    <source>
        <dbReference type="EMBL" id="KYK57936.1"/>
    </source>
</evidence>
<dbReference type="PROSITE" id="PS51895">
    <property type="entry name" value="AA1"/>
    <property type="match status" value="1"/>
</dbReference>
<feature type="signal peptide" evidence="6">
    <location>
        <begin position="1"/>
        <end position="20"/>
    </location>
</feature>
<keyword evidence="4" id="KW-1015">Disulfide bond</keyword>
<dbReference type="EMBL" id="LAYC01000002">
    <property type="protein sequence ID" value="KYK57936.1"/>
    <property type="molecule type" value="Genomic_DNA"/>
</dbReference>
<feature type="domain" description="AA1-like" evidence="7">
    <location>
        <begin position="26"/>
        <end position="152"/>
    </location>
</feature>
<reference evidence="8 9" key="1">
    <citation type="journal article" date="2016" name="Sci. Rep.">
        <title>Insights into Adaptations to a Near-Obligate Nematode Endoparasitic Lifestyle from the Finished Genome of Drechmeria coniospora.</title>
        <authorList>
            <person name="Zhang L."/>
            <person name="Zhou Z."/>
            <person name="Guo Q."/>
            <person name="Fokkens L."/>
            <person name="Miskei M."/>
            <person name="Pocsi I."/>
            <person name="Zhang W."/>
            <person name="Chen M."/>
            <person name="Wang L."/>
            <person name="Sun Y."/>
            <person name="Donzelli B.G."/>
            <person name="Gibson D.M."/>
            <person name="Nelson D.R."/>
            <person name="Luo J.G."/>
            <person name="Rep M."/>
            <person name="Liu H."/>
            <person name="Yang S."/>
            <person name="Wang J."/>
            <person name="Krasnoff S.B."/>
            <person name="Xu Y."/>
            <person name="Molnar I."/>
            <person name="Lin M."/>
        </authorList>
    </citation>
    <scope>NUCLEOTIDE SEQUENCE [LARGE SCALE GENOMIC DNA]</scope>
    <source>
        <strain evidence="8 9">ARSEF 6962</strain>
    </source>
</reference>
<evidence type="ECO:0000256" key="3">
    <source>
        <dbReference type="ARBA" id="ARBA00022729"/>
    </source>
</evidence>
<dbReference type="GO" id="GO:0005576">
    <property type="term" value="C:extracellular region"/>
    <property type="evidence" value="ECO:0007669"/>
    <property type="project" value="UniProtKB-SubCell"/>
</dbReference>
<dbReference type="GeneID" id="63717592"/>
<proteinExistence type="predicted"/>